<dbReference type="KEGG" id="xbc:ELE36_17950"/>
<reference evidence="2 3" key="1">
    <citation type="submission" date="2019-01" db="EMBL/GenBank/DDBJ databases">
        <title>Pseudolysobacter antarctica gen. nov., sp. nov., isolated from Fildes Peninsula, Antarctica.</title>
        <authorList>
            <person name="Wei Z."/>
            <person name="Peng F."/>
        </authorList>
    </citation>
    <scope>NUCLEOTIDE SEQUENCE [LARGE SCALE GENOMIC DNA]</scope>
    <source>
        <strain evidence="2 3">AQ6-296</strain>
    </source>
</reference>
<sequence>MFNNKEKKVSRSAVMNTLIGAGTTIRGDVTFSGGLHLDGRIEGIVRAEAGSQAVLTVSDKGCIVGEIHVTQAVINGTIKGDIHATEHLELAGQARIEGNVSYKVLEMAAGSQITGKIMHQAEPQRQLTGPEIEPAHVPAHAT</sequence>
<dbReference type="AlphaFoldDB" id="A0A411HNN6"/>
<evidence type="ECO:0000256" key="1">
    <source>
        <dbReference type="ARBA" id="ARBA00044755"/>
    </source>
</evidence>
<evidence type="ECO:0000313" key="3">
    <source>
        <dbReference type="Proteomes" id="UP000291562"/>
    </source>
</evidence>
<accession>A0A411HNN6</accession>
<organism evidence="2 3">
    <name type="scientific">Pseudolysobacter antarcticus</name>
    <dbReference type="NCBI Taxonomy" id="2511995"/>
    <lineage>
        <taxon>Bacteria</taxon>
        <taxon>Pseudomonadati</taxon>
        <taxon>Pseudomonadota</taxon>
        <taxon>Gammaproteobacteria</taxon>
        <taxon>Lysobacterales</taxon>
        <taxon>Rhodanobacteraceae</taxon>
        <taxon>Pseudolysobacter</taxon>
    </lineage>
</organism>
<dbReference type="PANTHER" id="PTHR35024:SF4">
    <property type="entry name" value="POLYMER-FORMING CYTOSKELETAL PROTEIN"/>
    <property type="match status" value="1"/>
</dbReference>
<dbReference type="PANTHER" id="PTHR35024">
    <property type="entry name" value="HYPOTHETICAL CYTOSOLIC PROTEIN"/>
    <property type="match status" value="1"/>
</dbReference>
<dbReference type="EMBL" id="CP035704">
    <property type="protein sequence ID" value="QBB72099.1"/>
    <property type="molecule type" value="Genomic_DNA"/>
</dbReference>
<dbReference type="Proteomes" id="UP000291562">
    <property type="component" value="Chromosome"/>
</dbReference>
<comment type="similarity">
    <text evidence="1">Belongs to the bactofilin family.</text>
</comment>
<dbReference type="InterPro" id="IPR007607">
    <property type="entry name" value="BacA/B"/>
</dbReference>
<name>A0A411HNN6_9GAMM</name>
<dbReference type="RefSeq" id="WP_129835742.1">
    <property type="nucleotide sequence ID" value="NZ_CP035704.1"/>
</dbReference>
<proteinExistence type="inferred from homology"/>
<gene>
    <name evidence="2" type="ORF">ELE36_17950</name>
</gene>
<protein>
    <submittedName>
        <fullName evidence="2">Polymer-forming cytoskeletal family protein</fullName>
    </submittedName>
</protein>
<dbReference type="OrthoDB" id="5294247at2"/>
<dbReference type="Pfam" id="PF04519">
    <property type="entry name" value="Bactofilin"/>
    <property type="match status" value="1"/>
</dbReference>
<evidence type="ECO:0000313" key="2">
    <source>
        <dbReference type="EMBL" id="QBB72099.1"/>
    </source>
</evidence>
<keyword evidence="3" id="KW-1185">Reference proteome</keyword>